<evidence type="ECO:0000256" key="4">
    <source>
        <dbReference type="ARBA" id="ARBA00023136"/>
    </source>
</evidence>
<evidence type="ECO:0000256" key="1">
    <source>
        <dbReference type="ARBA" id="ARBA00004141"/>
    </source>
</evidence>
<proteinExistence type="predicted"/>
<dbReference type="RefSeq" id="WP_096204496.1">
    <property type="nucleotide sequence ID" value="NZ_FZMP01000080.1"/>
</dbReference>
<sequence length="147" mass="16479">METIYLAKWETRFWAWLIDILLVGALHSGIANLLSLPKVDLISLEDFGIRSVLMFAYWTFFEGYNGQSIGKMALNLKVTGRKGGKIDLPAAALESFGKAFLLPLDCLIGWLAMSGSKLRLFNRISGTIVIKTKYEEPEGVTYVKEKE</sequence>
<protein>
    <recommendedName>
        <fullName evidence="6">RDD domain-containing protein</fullName>
    </recommendedName>
</protein>
<reference evidence="8" key="1">
    <citation type="submission" date="2017-06" db="EMBL/GenBank/DDBJ databases">
        <authorList>
            <person name="Cremers G."/>
        </authorList>
    </citation>
    <scope>NUCLEOTIDE SEQUENCE [LARGE SCALE GENOMIC DNA]</scope>
</reference>
<dbReference type="GO" id="GO:0016020">
    <property type="term" value="C:membrane"/>
    <property type="evidence" value="ECO:0007669"/>
    <property type="project" value="UniProtKB-SubCell"/>
</dbReference>
<evidence type="ECO:0000256" key="2">
    <source>
        <dbReference type="ARBA" id="ARBA00022692"/>
    </source>
</evidence>
<comment type="subcellular location">
    <subcellularLocation>
        <location evidence="1">Membrane</location>
        <topology evidence="1">Multi-pass membrane protein</topology>
    </subcellularLocation>
</comment>
<name>A0A284VLW3_9EURY</name>
<gene>
    <name evidence="7" type="ORF">MNV_1700010</name>
</gene>
<dbReference type="AlphaFoldDB" id="A0A284VLW3"/>
<dbReference type="OrthoDB" id="288430at2157"/>
<keyword evidence="3 5" id="KW-1133">Transmembrane helix</keyword>
<evidence type="ECO:0000256" key="5">
    <source>
        <dbReference type="SAM" id="Phobius"/>
    </source>
</evidence>
<accession>A0A284VLW3</accession>
<evidence type="ECO:0000313" key="7">
    <source>
        <dbReference type="EMBL" id="SNQ60232.1"/>
    </source>
</evidence>
<dbReference type="Pfam" id="PF06271">
    <property type="entry name" value="RDD"/>
    <property type="match status" value="1"/>
</dbReference>
<evidence type="ECO:0000313" key="8">
    <source>
        <dbReference type="Proteomes" id="UP000218615"/>
    </source>
</evidence>
<keyword evidence="2 5" id="KW-0812">Transmembrane</keyword>
<keyword evidence="4 5" id="KW-0472">Membrane</keyword>
<organism evidence="7 8">
    <name type="scientific">Candidatus Methanoperedens nitratireducens</name>
    <dbReference type="NCBI Taxonomy" id="1392998"/>
    <lineage>
        <taxon>Archaea</taxon>
        <taxon>Methanobacteriati</taxon>
        <taxon>Methanobacteriota</taxon>
        <taxon>Stenosarchaea group</taxon>
        <taxon>Methanomicrobia</taxon>
        <taxon>Methanosarcinales</taxon>
        <taxon>ANME-2 cluster</taxon>
        <taxon>Candidatus Methanoperedentaceae</taxon>
        <taxon>Candidatus Methanoperedens</taxon>
    </lineage>
</organism>
<dbReference type="Proteomes" id="UP000218615">
    <property type="component" value="Unassembled WGS sequence"/>
</dbReference>
<feature type="transmembrane region" description="Helical" evidence="5">
    <location>
        <begin position="13"/>
        <end position="34"/>
    </location>
</feature>
<evidence type="ECO:0000256" key="3">
    <source>
        <dbReference type="ARBA" id="ARBA00022989"/>
    </source>
</evidence>
<keyword evidence="8" id="KW-1185">Reference proteome</keyword>
<dbReference type="EMBL" id="FZMP01000080">
    <property type="protein sequence ID" value="SNQ60232.1"/>
    <property type="molecule type" value="Genomic_DNA"/>
</dbReference>
<evidence type="ECO:0000259" key="6">
    <source>
        <dbReference type="Pfam" id="PF06271"/>
    </source>
</evidence>
<dbReference type="InterPro" id="IPR010432">
    <property type="entry name" value="RDD"/>
</dbReference>
<feature type="domain" description="RDD" evidence="6">
    <location>
        <begin position="7"/>
        <end position="99"/>
    </location>
</feature>